<dbReference type="EMBL" id="JACJHZ010000043">
    <property type="protein sequence ID" value="MBA9023913.1"/>
    <property type="molecule type" value="Genomic_DNA"/>
</dbReference>
<protein>
    <submittedName>
        <fullName evidence="1">O-methyltransferase YrrM</fullName>
    </submittedName>
</protein>
<evidence type="ECO:0000313" key="2">
    <source>
        <dbReference type="Proteomes" id="UP000587524"/>
    </source>
</evidence>
<name>A0ABR6CFU1_9HYPH</name>
<accession>A0ABR6CFU1</accession>
<dbReference type="Proteomes" id="UP000587524">
    <property type="component" value="Unassembled WGS sequence"/>
</dbReference>
<dbReference type="CDD" id="cd02440">
    <property type="entry name" value="AdoMet_MTases"/>
    <property type="match status" value="1"/>
</dbReference>
<proteinExistence type="predicted"/>
<dbReference type="SUPFAM" id="SSF53335">
    <property type="entry name" value="S-adenosyl-L-methionine-dependent methyltransferases"/>
    <property type="match status" value="1"/>
</dbReference>
<comment type="caution">
    <text evidence="1">The sequence shown here is derived from an EMBL/GenBank/DDBJ whole genome shotgun (WGS) entry which is preliminary data.</text>
</comment>
<evidence type="ECO:0000313" key="1">
    <source>
        <dbReference type="EMBL" id="MBA9023913.1"/>
    </source>
</evidence>
<dbReference type="Gene3D" id="3.40.50.150">
    <property type="entry name" value="Vaccinia Virus protein VP39"/>
    <property type="match status" value="1"/>
</dbReference>
<sequence>MMTTLDHFHAMQAPAPYIPVHRFDGAAIDDFHAHLLNAPLEEGSVKIAMPIKGSLRREDAAKLYELAYFAEGDVLDIGTNRGLSASILSRALADTGRKVLSVDMDPKLSGIAAKSLAQHDHTNVECNVSEAGAWLEGLRSEGRKFGFAFVDHSHQYEPVRAVSSLLRDVLLPGSYVAFHDFIDHRNGKADFPDYDVARGAIDGMGSDFLAAGCSGCMGVFRLA</sequence>
<dbReference type="Pfam" id="PF13578">
    <property type="entry name" value="Methyltransf_24"/>
    <property type="match status" value="1"/>
</dbReference>
<dbReference type="InterPro" id="IPR029063">
    <property type="entry name" value="SAM-dependent_MTases_sf"/>
</dbReference>
<dbReference type="RefSeq" id="WP_182575878.1">
    <property type="nucleotide sequence ID" value="NZ_JACJHY010000043.1"/>
</dbReference>
<keyword evidence="2" id="KW-1185">Reference proteome</keyword>
<organism evidence="1 2">
    <name type="scientific">Aminobacter ciceronei</name>
    <dbReference type="NCBI Taxonomy" id="150723"/>
    <lineage>
        <taxon>Bacteria</taxon>
        <taxon>Pseudomonadati</taxon>
        <taxon>Pseudomonadota</taxon>
        <taxon>Alphaproteobacteria</taxon>
        <taxon>Hyphomicrobiales</taxon>
        <taxon>Phyllobacteriaceae</taxon>
        <taxon>Aminobacter</taxon>
    </lineage>
</organism>
<reference evidence="1 2" key="1">
    <citation type="submission" date="2020-08" db="EMBL/GenBank/DDBJ databases">
        <title>Genomic Encyclopedia of Type Strains, Phase IV (KMG-IV): sequencing the most valuable type-strain genomes for metagenomic binning, comparative biology and taxonomic classification.</title>
        <authorList>
            <person name="Goeker M."/>
        </authorList>
    </citation>
    <scope>NUCLEOTIDE SEQUENCE [LARGE SCALE GENOMIC DNA]</scope>
    <source>
        <strain evidence="1 2">DSM 17455</strain>
    </source>
</reference>
<gene>
    <name evidence="1" type="ORF">HNQ97_005946</name>
</gene>